<dbReference type="EMBL" id="RVDJ01000008">
    <property type="protein sequence ID" value="MLP85643.1"/>
    <property type="molecule type" value="Genomic_DNA"/>
</dbReference>
<evidence type="ECO:0000313" key="12">
    <source>
        <dbReference type="EMBL" id="ECW0639279.1"/>
    </source>
</evidence>
<dbReference type="EMBL" id="AAKUOT010000008">
    <property type="protein sequence ID" value="ECV8760458.1"/>
    <property type="molecule type" value="Genomic_DNA"/>
</dbReference>
<dbReference type="Proteomes" id="UP000839909">
    <property type="component" value="Unassembled WGS sequence"/>
</dbReference>
<reference evidence="8 22" key="5">
    <citation type="submission" date="2018-07" db="EMBL/GenBank/DDBJ databases">
        <authorList>
            <consortium name="GenomeTrakr network: Whole genome sequencing for foodborne pathogen traceback"/>
        </authorList>
    </citation>
    <scope>NUCLEOTIDE SEQUENCE [LARGE SCALE GENOMIC DNA]</scope>
    <source>
        <strain evidence="12">AUSMDU00020735</strain>
        <strain evidence="8 22">VA_WGS-00080</strain>
    </source>
</reference>
<reference evidence="10" key="7">
    <citation type="submission" date="2018-08" db="EMBL/GenBank/DDBJ databases">
        <authorList>
            <consortium name="PulseNet: The National Subtyping Network for Foodborne Disease Surveillance"/>
            <person name="Tarr C.L."/>
            <person name="Trees E."/>
            <person name="Katz L.S."/>
            <person name="Carleton-Romer H.A."/>
            <person name="Stroika S."/>
            <person name="Kucerova Z."/>
            <person name="Roache K.F."/>
            <person name="Sabol A.L."/>
            <person name="Besser J."/>
            <person name="Gerner-Smidt P."/>
        </authorList>
    </citation>
    <scope>NUCLEOTIDE SEQUENCE [LARGE SCALE GENOMIC DNA]</scope>
    <source>
        <strain evidence="10">PNUSAS008736</strain>
        <strain evidence="14">PNUSAS016739</strain>
    </source>
</reference>
<evidence type="ECO:0000313" key="15">
    <source>
        <dbReference type="EMBL" id="HAB0970371.1"/>
    </source>
</evidence>
<evidence type="ECO:0000313" key="17">
    <source>
        <dbReference type="EMBL" id="KTZ04986.1"/>
    </source>
</evidence>
<evidence type="ECO:0000313" key="18">
    <source>
        <dbReference type="EMBL" id="MIT47761.1"/>
    </source>
</evidence>
<evidence type="ECO:0000313" key="8">
    <source>
        <dbReference type="EMBL" id="ECE0296210.1"/>
    </source>
</evidence>
<dbReference type="Proteomes" id="UP000839915">
    <property type="component" value="Unassembled WGS sequence"/>
</dbReference>
<dbReference type="Proteomes" id="UP000839905">
    <property type="component" value="Unassembled WGS sequence"/>
</dbReference>
<evidence type="ECO:0000313" key="5">
    <source>
        <dbReference type="EMBL" id="EBW5463412.1"/>
    </source>
</evidence>
<dbReference type="Proteomes" id="UP000839908">
    <property type="component" value="Unassembled WGS sequence"/>
</dbReference>
<dbReference type="EMBL" id="AAIKGB010000007">
    <property type="protein sequence ID" value="ECF1543408.1"/>
    <property type="molecule type" value="Genomic_DNA"/>
</dbReference>
<dbReference type="Proteomes" id="UP000839616">
    <property type="component" value="Unassembled WGS sequence"/>
</dbReference>
<gene>
    <name evidence="11" type="ORF">AAB27_06070</name>
    <name evidence="18" type="ORF">AU613_02455</name>
    <name evidence="13" type="ORF">AVC05_08115</name>
    <name evidence="10" type="ORF">B1P38_05115</name>
    <name evidence="8" type="ORF">CE70_13720</name>
    <name evidence="14" type="ORF">CFF59_21585</name>
    <name evidence="17" type="ORF">DD95_21785</name>
    <name evidence="3" type="ORF">DMO92_15460</name>
    <name evidence="4" type="ORF">DPF41_22700</name>
    <name evidence="5" type="ORF">DPS76_13295</name>
    <name evidence="19" type="ORF">DRM14_09985</name>
    <name evidence="6" type="ORF">DU071_20465</name>
    <name evidence="9" type="ORF">E0935_09160</name>
    <name evidence="7" type="ORF">EER35_15270</name>
    <name evidence="12" type="ORF">F3R12_05250</name>
    <name evidence="16" type="ORF">G0A05_04960</name>
    <name evidence="15" type="ORF">GB466_07200</name>
    <name evidence="2" type="ORF">SE14_04561</name>
</gene>
<dbReference type="EMBL" id="JYVU01000074">
    <property type="protein sequence ID" value="KTZ04986.1"/>
    <property type="molecule type" value="Genomic_DNA"/>
</dbReference>
<dbReference type="EMBL" id="AALDNI010000014">
    <property type="protein sequence ID" value="ECY5341209.1"/>
    <property type="molecule type" value="Genomic_DNA"/>
</dbReference>
<evidence type="ECO:0000313" key="22">
    <source>
        <dbReference type="Proteomes" id="UP000338496"/>
    </source>
</evidence>
<dbReference type="PATRIC" id="fig|59201.158.peg.4632"/>
<reference evidence="2 20" key="2">
    <citation type="journal article" date="2015" name="Genome Announc.">
        <title>Complete Genome Sequencing of a Multidrug-Resistant and Human-Invasive Salmonella enterica Serovar Typhimurium Strain of the Emerging Sequence Type 213 Genotype.</title>
        <authorList>
            <person name="Calva E."/>
            <person name="Silva C."/>
            <person name="Zaidi M.B."/>
            <person name="Sanchez-Flores A."/>
            <person name="Estrada K."/>
            <person name="Silva G.G."/>
            <person name="Soto-Jimenez L.M."/>
            <person name="Wiesner M."/>
            <person name="Fernandez-Mora M."/>
            <person name="Edwards R.A."/>
            <person name="Vinuesa P."/>
        </authorList>
    </citation>
    <scope>NUCLEOTIDE SEQUENCE [LARGE SCALE GENOMIC DNA]</scope>
    <source>
        <strain evidence="2 20">YU39</strain>
    </source>
</reference>
<dbReference type="Proteomes" id="UP000338496">
    <property type="component" value="Unassembled WGS sequence"/>
</dbReference>
<accession>A0A0M2IPG5</accession>
<dbReference type="EMBL" id="DAAMCJ010000002">
    <property type="protein sequence ID" value="HAC6068137.1"/>
    <property type="molecule type" value="Genomic_DNA"/>
</dbReference>
<dbReference type="RefSeq" id="WP_000916345.1">
    <property type="nucleotide sequence ID" value="NZ_AP023291.1"/>
</dbReference>
<proteinExistence type="predicted"/>
<dbReference type="KEGG" id="seni:CY43_22530"/>
<reference evidence="3" key="4">
    <citation type="submission" date="2018-06" db="EMBL/GenBank/DDBJ databases">
        <authorList>
            <person name="Ashton P.M."/>
            <person name="Dallman T."/>
            <person name="Nair S."/>
            <person name="De Pinna E."/>
            <person name="Peters T."/>
            <person name="Grant K."/>
        </authorList>
    </citation>
    <scope>NUCLEOTIDE SEQUENCE [LARGE SCALE GENOMIC DNA]</scope>
    <source>
        <strain evidence="4">231108</strain>
        <strain evidence="9">265852</strain>
        <strain evidence="18">29290</strain>
        <strain evidence="6">356083</strain>
        <strain evidence="5">422529</strain>
        <strain evidence="19">425567</strain>
        <strain evidence="13">43916</strain>
        <strain evidence="3">488670</strain>
        <strain evidence="7">632340</strain>
        <strain evidence="11">86846</strain>
    </source>
</reference>
<dbReference type="Gene3D" id="3.30.70.100">
    <property type="match status" value="1"/>
</dbReference>
<feature type="domain" description="EthD" evidence="1">
    <location>
        <begin position="13"/>
        <end position="109"/>
    </location>
</feature>
<dbReference type="EMBL" id="AAKRET010000003">
    <property type="protein sequence ID" value="ECU8352989.1"/>
    <property type="molecule type" value="Genomic_DNA"/>
</dbReference>
<dbReference type="EMBL" id="AAHNIA010000049">
    <property type="protein sequence ID" value="EBY1704270.1"/>
    <property type="molecule type" value="Genomic_DNA"/>
</dbReference>
<evidence type="ECO:0000313" key="13">
    <source>
        <dbReference type="EMBL" id="ECY5341209.1"/>
    </source>
</evidence>
<protein>
    <submittedName>
        <fullName evidence="11">EthD domain-containing protein</fullName>
    </submittedName>
    <submittedName>
        <fullName evidence="16">EthD family reductase</fullName>
    </submittedName>
    <submittedName>
        <fullName evidence="2">Ethyl tert-butyl ether degradation EthD</fullName>
    </submittedName>
    <submittedName>
        <fullName evidence="14">Ethyl tert-butyl ether degradation protein EthD</fullName>
    </submittedName>
</protein>
<dbReference type="EMBL" id="AAHIDF010000040">
    <property type="protein sequence ID" value="EBW3630867.1"/>
    <property type="molecule type" value="Genomic_DNA"/>
</dbReference>
<dbReference type="Proteomes" id="UP000885258">
    <property type="component" value="Unassembled WGS sequence"/>
</dbReference>
<dbReference type="Proteomes" id="UP000839907">
    <property type="component" value="Unassembled WGS sequence"/>
</dbReference>
<dbReference type="InterPro" id="IPR009799">
    <property type="entry name" value="EthD_dom"/>
</dbReference>
<dbReference type="SMR" id="A0A0D6HST5"/>
<reference evidence="16" key="6">
    <citation type="submission" date="2018-07" db="EMBL/GenBank/DDBJ databases">
        <authorList>
            <consortium name="NCBI Pathogen Detection Project"/>
        </authorList>
    </citation>
    <scope>NUCLEOTIDE SEQUENCE</scope>
    <source>
        <strain evidence="16">0508R6762</strain>
        <strain evidence="15">Salmonella enterica</strain>
    </source>
</reference>
<evidence type="ECO:0000313" key="20">
    <source>
        <dbReference type="Proteomes" id="UP000034636"/>
    </source>
</evidence>
<dbReference type="EMBL" id="AAKVET010000003">
    <property type="protein sequence ID" value="ECW0639279.1"/>
    <property type="molecule type" value="Genomic_DNA"/>
</dbReference>
<dbReference type="InterPro" id="IPR011008">
    <property type="entry name" value="Dimeric_a/b-barrel"/>
</dbReference>
<dbReference type="EMBL" id="AAHDPU010000013">
    <property type="protein sequence ID" value="EBU9273439.1"/>
    <property type="molecule type" value="Genomic_DNA"/>
</dbReference>
<evidence type="ECO:0000313" key="4">
    <source>
        <dbReference type="EMBL" id="EBW3630867.1"/>
    </source>
</evidence>
<reference evidence="16" key="3">
    <citation type="journal article" date="2018" name="Genome Biol.">
        <title>SKESA: strategic k-mer extension for scrupulous assemblies.</title>
        <authorList>
            <person name="Souvorov A."/>
            <person name="Agarwala R."/>
            <person name="Lipman D.J."/>
        </authorList>
    </citation>
    <scope>NUCLEOTIDE SEQUENCE</scope>
    <source>
        <strain evidence="16">0508R6762</strain>
        <strain evidence="15">Salmonella enterica</strain>
    </source>
</reference>
<dbReference type="Proteomes" id="UP000034636">
    <property type="component" value="Chromosome"/>
</dbReference>
<evidence type="ECO:0000313" key="2">
    <source>
        <dbReference type="EMBL" id="AKH09911.1"/>
    </source>
</evidence>
<dbReference type="EMBL" id="CP011428">
    <property type="protein sequence ID" value="AKH09911.1"/>
    <property type="molecule type" value="Genomic_DNA"/>
</dbReference>
<accession>A0A0F7JD27</accession>
<evidence type="ECO:0000313" key="10">
    <source>
        <dbReference type="EMBL" id="ECU8352989.1"/>
    </source>
</evidence>
<dbReference type="EMBL" id="AAHIPE010000013">
    <property type="protein sequence ID" value="EBW5463412.1"/>
    <property type="molecule type" value="Genomic_DNA"/>
</dbReference>
<dbReference type="SUPFAM" id="SSF54909">
    <property type="entry name" value="Dimeric alpha+beta barrel"/>
    <property type="match status" value="1"/>
</dbReference>
<evidence type="ECO:0000313" key="19">
    <source>
        <dbReference type="EMBL" id="MLP85643.1"/>
    </source>
</evidence>
<dbReference type="Proteomes" id="UP000839581">
    <property type="component" value="Unassembled WGS sequence"/>
</dbReference>
<dbReference type="OMA" id="FQDYWRN"/>
<evidence type="ECO:0000313" key="6">
    <source>
        <dbReference type="EMBL" id="EBY1704270.1"/>
    </source>
</evidence>
<evidence type="ECO:0000313" key="7">
    <source>
        <dbReference type="EMBL" id="EBZ6922315.1"/>
    </source>
</evidence>
<evidence type="ECO:0000313" key="3">
    <source>
        <dbReference type="EMBL" id="EBU9273439.1"/>
    </source>
</evidence>
<dbReference type="EMBL" id="DAAFPQ010000003">
    <property type="protein sequence ID" value="HAB0970371.1"/>
    <property type="molecule type" value="Genomic_DNA"/>
</dbReference>
<dbReference type="GO" id="GO:0016491">
    <property type="term" value="F:oxidoreductase activity"/>
    <property type="evidence" value="ECO:0007669"/>
    <property type="project" value="InterPro"/>
</dbReference>
<accession>A0A0D6HST5</accession>
<dbReference type="Proteomes" id="UP000839595">
    <property type="component" value="Unassembled WGS sequence"/>
</dbReference>
<dbReference type="EMBL" id="AAIGQE010000008">
    <property type="protein sequence ID" value="ECE0296210.1"/>
    <property type="molecule type" value="Genomic_DNA"/>
</dbReference>
<dbReference type="AlphaFoldDB" id="A0A0D6HST5"/>
<reference evidence="17 21" key="1">
    <citation type="submission" date="2014-09" db="EMBL/GenBank/DDBJ databases">
        <title>Salmonella Genotype and Phenotype Association.</title>
        <authorList>
            <person name="Chen Y."/>
            <person name="Folster J."/>
            <person name="Ayers S."/>
            <person name="Kabera C."/>
            <person name="Li C."/>
            <person name="Mukherjee S."/>
            <person name="Lam C."/>
            <person name="Zhao S."/>
            <person name="McDermott P."/>
        </authorList>
    </citation>
    <scope>NUCLEOTIDE SEQUENCE [LARGE SCALE GENOMIC DNA]</scope>
    <source>
        <strain evidence="17 21">CVM N32045</strain>
    </source>
</reference>
<evidence type="ECO:0000313" key="11">
    <source>
        <dbReference type="EMBL" id="ECV8760458.1"/>
    </source>
</evidence>
<evidence type="ECO:0000313" key="9">
    <source>
        <dbReference type="EMBL" id="ECF1543408.1"/>
    </source>
</evidence>
<dbReference type="Proteomes" id="UP000054461">
    <property type="component" value="Unassembled WGS sequence"/>
</dbReference>
<evidence type="ECO:0000313" key="14">
    <source>
        <dbReference type="EMBL" id="EDI6667835.1"/>
    </source>
</evidence>
<dbReference type="Proteomes" id="UP000839617">
    <property type="component" value="Unassembled WGS sequence"/>
</dbReference>
<dbReference type="EMBL" id="AAHRYM010000019">
    <property type="protein sequence ID" value="EBZ6922315.1"/>
    <property type="molecule type" value="Genomic_DNA"/>
</dbReference>
<evidence type="ECO:0000259" key="1">
    <source>
        <dbReference type="Pfam" id="PF07110"/>
    </source>
</evidence>
<evidence type="ECO:0000313" key="16">
    <source>
        <dbReference type="EMBL" id="HAC6068137.1"/>
    </source>
</evidence>
<dbReference type="EMBL" id="RSUA01000003">
    <property type="protein sequence ID" value="MIT47761.1"/>
    <property type="molecule type" value="Genomic_DNA"/>
</dbReference>
<dbReference type="Proteomes" id="UP000885385">
    <property type="component" value="Unassembled WGS sequence"/>
</dbReference>
<evidence type="ECO:0000313" key="21">
    <source>
        <dbReference type="Proteomes" id="UP000054461"/>
    </source>
</evidence>
<sequence>MLKLVMCVKRRAHLTREEFDHYWRNQHASLVVKHSERLGIRKYIQTVPLANSAAQSALQQTRNSLPVDFDGCAELWWDSLESHIAARKTEEGLSALQELIDDEGEFVDLERSQLWYGEERCVISG</sequence>
<dbReference type="eggNOG" id="ENOG5032WY3">
    <property type="taxonomic scope" value="Bacteria"/>
</dbReference>
<dbReference type="Pfam" id="PF07110">
    <property type="entry name" value="EthD"/>
    <property type="match status" value="1"/>
</dbReference>
<dbReference type="Proteomes" id="UP000839911">
    <property type="component" value="Unassembled WGS sequence"/>
</dbReference>
<dbReference type="EMBL" id="AAMLUT010000044">
    <property type="protein sequence ID" value="EDI6667835.1"/>
    <property type="molecule type" value="Genomic_DNA"/>
</dbReference>
<dbReference type="NCBIfam" id="TIGR02118">
    <property type="entry name" value="EthD family reductase"/>
    <property type="match status" value="1"/>
</dbReference>
<organism evidence="16">
    <name type="scientific">Salmonella typhimurium</name>
    <dbReference type="NCBI Taxonomy" id="90371"/>
    <lineage>
        <taxon>Bacteria</taxon>
        <taxon>Pseudomonadati</taxon>
        <taxon>Pseudomonadota</taxon>
        <taxon>Gammaproteobacteria</taxon>
        <taxon>Enterobacterales</taxon>
        <taxon>Enterobacteriaceae</taxon>
        <taxon>Salmonella</taxon>
    </lineage>
</organism>
<dbReference type="Proteomes" id="UP000839914">
    <property type="component" value="Unassembled WGS sequence"/>
</dbReference>
<name>A0A0D6HST5_SALTM</name>